<dbReference type="AlphaFoldDB" id="A0A0B6X3C9"/>
<evidence type="ECO:0000256" key="1">
    <source>
        <dbReference type="SAM" id="Phobius"/>
    </source>
</evidence>
<evidence type="ECO:0000313" key="3">
    <source>
        <dbReference type="Proteomes" id="UP000031518"/>
    </source>
</evidence>
<reference evidence="2 3" key="2">
    <citation type="submission" date="2015-01" db="EMBL/GenBank/DDBJ databases">
        <title>Complete genome sequence of Pyrinomonas methylaliphatogenes type strain K22T.</title>
        <authorList>
            <person name="Lee K.C.Y."/>
            <person name="Power J.F."/>
            <person name="Dunfield P.F."/>
            <person name="Morgan X.C."/>
            <person name="Huttenhower C."/>
            <person name="Stott M.B."/>
        </authorList>
    </citation>
    <scope>NUCLEOTIDE SEQUENCE [LARGE SCALE GENOMIC DNA]</scope>
    <source>
        <strain evidence="2 3">K22</strain>
    </source>
</reference>
<gene>
    <name evidence="2" type="ORF">PYK22_03063</name>
</gene>
<sequence length="303" mass="33473">MEESEAVVRSKFIGPLSKGLRATASLYDGIESSFEDARTQRSFAVFLVFIFAFSLVLIESNRQGLLPEELRGRISTNHFGAVALAFTLLLIFEVLSLVFALARSVADSIGKQFELLSLVLLRKAFFEVSHFGEPVDWKTAAPAVPVVIADMAGALLIFAATSFYYRLQRHRRITSDEADQAGFVAAKKAVALLLLGAFILLGAREMLLIWLSAPDRGAQRFFEIFYTVLIFSDVLLVLIALCYSTRYPVVFRNSGFAAATVMMRLALTAPRYINVLLGLGAVLFSIALTLAYNSYMAKLAERQ</sequence>
<feature type="transmembrane region" description="Helical" evidence="1">
    <location>
        <begin position="224"/>
        <end position="243"/>
    </location>
</feature>
<reference evidence="2 3" key="1">
    <citation type="submission" date="2013-12" db="EMBL/GenBank/DDBJ databases">
        <authorList>
            <person name="Stott M."/>
        </authorList>
    </citation>
    <scope>NUCLEOTIDE SEQUENCE [LARGE SCALE GENOMIC DNA]</scope>
    <source>
        <strain evidence="2 3">K22</strain>
    </source>
</reference>
<feature type="transmembrane region" description="Helical" evidence="1">
    <location>
        <begin position="190"/>
        <end position="212"/>
    </location>
</feature>
<dbReference type="STRING" id="454194.PYK22_03063"/>
<feature type="transmembrane region" description="Helical" evidence="1">
    <location>
        <begin position="143"/>
        <end position="165"/>
    </location>
</feature>
<organism evidence="2 3">
    <name type="scientific">Pyrinomonas methylaliphatogenes</name>
    <dbReference type="NCBI Taxonomy" id="454194"/>
    <lineage>
        <taxon>Bacteria</taxon>
        <taxon>Pseudomonadati</taxon>
        <taxon>Acidobacteriota</taxon>
        <taxon>Blastocatellia</taxon>
        <taxon>Blastocatellales</taxon>
        <taxon>Pyrinomonadaceae</taxon>
        <taxon>Pyrinomonas</taxon>
    </lineage>
</organism>
<keyword evidence="3" id="KW-1185">Reference proteome</keyword>
<proteinExistence type="predicted"/>
<accession>A0A0B6X3C9</accession>
<keyword evidence="1" id="KW-0812">Transmembrane</keyword>
<evidence type="ECO:0000313" key="2">
    <source>
        <dbReference type="EMBL" id="CDM67014.1"/>
    </source>
</evidence>
<dbReference type="EMBL" id="CBXV010000008">
    <property type="protein sequence ID" value="CDM67014.1"/>
    <property type="molecule type" value="Genomic_DNA"/>
</dbReference>
<protein>
    <submittedName>
        <fullName evidence="2">Uncharacterized protein</fullName>
    </submittedName>
</protein>
<feature type="transmembrane region" description="Helical" evidence="1">
    <location>
        <begin position="78"/>
        <end position="101"/>
    </location>
</feature>
<dbReference type="Proteomes" id="UP000031518">
    <property type="component" value="Unassembled WGS sequence"/>
</dbReference>
<feature type="transmembrane region" description="Helical" evidence="1">
    <location>
        <begin position="42"/>
        <end position="58"/>
    </location>
</feature>
<name>A0A0B6X3C9_9BACT</name>
<dbReference type="RefSeq" id="WP_211197732.1">
    <property type="nucleotide sequence ID" value="NZ_CBXV010000008.1"/>
</dbReference>
<feature type="transmembrane region" description="Helical" evidence="1">
    <location>
        <begin position="273"/>
        <end position="292"/>
    </location>
</feature>
<keyword evidence="1" id="KW-1133">Transmembrane helix</keyword>
<keyword evidence="1" id="KW-0472">Membrane</keyword>